<dbReference type="EMBL" id="FOCM01000007">
    <property type="protein sequence ID" value="SEN87033.1"/>
    <property type="molecule type" value="Genomic_DNA"/>
</dbReference>
<feature type="domain" description="Transglycosylase SLT" evidence="3">
    <location>
        <begin position="86"/>
        <end position="154"/>
    </location>
</feature>
<name>A0A1H8K231_9RHOB</name>
<reference evidence="5" key="1">
    <citation type="submission" date="2016-10" db="EMBL/GenBank/DDBJ databases">
        <authorList>
            <person name="Varghese N."/>
            <person name="Submissions S."/>
        </authorList>
    </citation>
    <scope>NUCLEOTIDE SEQUENCE [LARGE SCALE GENOMIC DNA]</scope>
    <source>
        <strain evidence="5">DSM 26893</strain>
    </source>
</reference>
<dbReference type="RefSeq" id="WP_091846186.1">
    <property type="nucleotide sequence ID" value="NZ_FOCM01000007.1"/>
</dbReference>
<protein>
    <submittedName>
        <fullName evidence="4">Transglycosylase SLT domain-containing protein</fullName>
    </submittedName>
</protein>
<proteinExistence type="inferred from homology"/>
<keyword evidence="5" id="KW-1185">Reference proteome</keyword>
<accession>A0A1H8K231</accession>
<organism evidence="4 5">
    <name type="scientific">Palleronia pelagia</name>
    <dbReference type="NCBI Taxonomy" id="387096"/>
    <lineage>
        <taxon>Bacteria</taxon>
        <taxon>Pseudomonadati</taxon>
        <taxon>Pseudomonadota</taxon>
        <taxon>Alphaproteobacteria</taxon>
        <taxon>Rhodobacterales</taxon>
        <taxon>Roseobacteraceae</taxon>
        <taxon>Palleronia</taxon>
    </lineage>
</organism>
<sequence>MRLIFLLLVAALALPARAETVRPLARPTFDPIPVTRWDHRDEAGRWSRAALQALRNHGEPLVEMEPEDMARWCPGYAGAPPDARRAFWVGFLSALAHYESTHKPRAVGGGGKWFGLLQIAPATARGYECRAGSGEALKDGPANLSCAIRIMAETVPRDGVIHAREPRWSGVSADWGPMRSSTKRAAMRNWLRGQDYCQLHVSMRPRLRPKPDSHIMGPIRPALRPAPRLATAVGPTAPL</sequence>
<dbReference type="Pfam" id="PF01464">
    <property type="entry name" value="SLT"/>
    <property type="match status" value="1"/>
</dbReference>
<evidence type="ECO:0000256" key="1">
    <source>
        <dbReference type="ARBA" id="ARBA00009387"/>
    </source>
</evidence>
<dbReference type="InterPro" id="IPR023346">
    <property type="entry name" value="Lysozyme-like_dom_sf"/>
</dbReference>
<gene>
    <name evidence="4" type="ORF">SAMN04488011_10764</name>
</gene>
<evidence type="ECO:0000256" key="2">
    <source>
        <dbReference type="SAM" id="SignalP"/>
    </source>
</evidence>
<dbReference type="InterPro" id="IPR008258">
    <property type="entry name" value="Transglycosylase_SLT_dom_1"/>
</dbReference>
<evidence type="ECO:0000313" key="4">
    <source>
        <dbReference type="EMBL" id="SEN87033.1"/>
    </source>
</evidence>
<dbReference type="SUPFAM" id="SSF53955">
    <property type="entry name" value="Lysozyme-like"/>
    <property type="match status" value="1"/>
</dbReference>
<feature type="signal peptide" evidence="2">
    <location>
        <begin position="1"/>
        <end position="18"/>
    </location>
</feature>
<dbReference type="AlphaFoldDB" id="A0A1H8K231"/>
<comment type="similarity">
    <text evidence="1">Belongs to the virb1 family.</text>
</comment>
<dbReference type="OrthoDB" id="5763339at2"/>
<keyword evidence="2" id="KW-0732">Signal</keyword>
<evidence type="ECO:0000259" key="3">
    <source>
        <dbReference type="Pfam" id="PF01464"/>
    </source>
</evidence>
<feature type="chain" id="PRO_5011754969" evidence="2">
    <location>
        <begin position="19"/>
        <end position="239"/>
    </location>
</feature>
<dbReference type="Proteomes" id="UP000199372">
    <property type="component" value="Unassembled WGS sequence"/>
</dbReference>
<evidence type="ECO:0000313" key="5">
    <source>
        <dbReference type="Proteomes" id="UP000199372"/>
    </source>
</evidence>